<evidence type="ECO:0000256" key="1">
    <source>
        <dbReference type="ARBA" id="ARBA00023239"/>
    </source>
</evidence>
<protein>
    <recommendedName>
        <fullName evidence="2">Amidohydrolase-related domain-containing protein</fullName>
    </recommendedName>
</protein>
<dbReference type="Pfam" id="PF04909">
    <property type="entry name" value="Amidohydro_2"/>
    <property type="match status" value="1"/>
</dbReference>
<dbReference type="AlphaFoldDB" id="A0A2M7S6U3"/>
<sequence>MGSGKGMIIDAHAHLGKATYPKWSATTKELLAEMDSSGINKAVVFPQYNVVPGDYSEQNQWLAEAIKPFQDRLIGFARINPALKNCPEVLKKSVDLGFKGIKLHSEDEQWCYSPLLGQCLQEIEDHGLPVFLHSSSEILEKMACDFPQVKIIFAHMAGWPPAVWDIAKKHNNIYMECSRIIMPKAYIGGAVKALGADRVVLGSNFPVGDMGFALKRIELAGLTAEDHKKVCGNSMLKILGE</sequence>
<dbReference type="InterPro" id="IPR032466">
    <property type="entry name" value="Metal_Hydrolase"/>
</dbReference>
<dbReference type="SUPFAM" id="SSF51556">
    <property type="entry name" value="Metallo-dependent hydrolases"/>
    <property type="match status" value="1"/>
</dbReference>
<name>A0A2M7S6U3_9BACT</name>
<gene>
    <name evidence="3" type="ORF">COY52_10275</name>
</gene>
<dbReference type="CDD" id="cd01292">
    <property type="entry name" value="metallo-dependent_hydrolases"/>
    <property type="match status" value="1"/>
</dbReference>
<dbReference type="GO" id="GO:0016787">
    <property type="term" value="F:hydrolase activity"/>
    <property type="evidence" value="ECO:0007669"/>
    <property type="project" value="InterPro"/>
</dbReference>
<dbReference type="PANTHER" id="PTHR21240">
    <property type="entry name" value="2-AMINO-3-CARBOXYLMUCONATE-6-SEMIALDEHYDE DECARBOXYLASE"/>
    <property type="match status" value="1"/>
</dbReference>
<organism evidence="3 4">
    <name type="scientific">Candidatus Desantisbacteria bacterium CG_4_10_14_0_8_um_filter_48_22</name>
    <dbReference type="NCBI Taxonomy" id="1974543"/>
    <lineage>
        <taxon>Bacteria</taxon>
        <taxon>Candidatus Desantisiibacteriota</taxon>
    </lineage>
</organism>
<dbReference type="Proteomes" id="UP000229307">
    <property type="component" value="Unassembled WGS sequence"/>
</dbReference>
<evidence type="ECO:0000313" key="4">
    <source>
        <dbReference type="Proteomes" id="UP000229307"/>
    </source>
</evidence>
<dbReference type="EMBL" id="PFMR01000278">
    <property type="protein sequence ID" value="PIZ15189.1"/>
    <property type="molecule type" value="Genomic_DNA"/>
</dbReference>
<dbReference type="Gene3D" id="3.20.20.140">
    <property type="entry name" value="Metal-dependent hydrolases"/>
    <property type="match status" value="1"/>
</dbReference>
<reference evidence="4" key="1">
    <citation type="submission" date="2017-09" db="EMBL/GenBank/DDBJ databases">
        <title>Depth-based differentiation of microbial function through sediment-hosted aquifers and enrichment of novel symbionts in the deep terrestrial subsurface.</title>
        <authorList>
            <person name="Probst A.J."/>
            <person name="Ladd B."/>
            <person name="Jarett J.K."/>
            <person name="Geller-Mcgrath D.E."/>
            <person name="Sieber C.M.K."/>
            <person name="Emerson J.B."/>
            <person name="Anantharaman K."/>
            <person name="Thomas B.C."/>
            <person name="Malmstrom R."/>
            <person name="Stieglmeier M."/>
            <person name="Klingl A."/>
            <person name="Woyke T."/>
            <person name="Ryan C.M."/>
            <person name="Banfield J.F."/>
        </authorList>
    </citation>
    <scope>NUCLEOTIDE SEQUENCE [LARGE SCALE GENOMIC DNA]</scope>
</reference>
<dbReference type="InterPro" id="IPR006680">
    <property type="entry name" value="Amidohydro-rel"/>
</dbReference>
<keyword evidence="1" id="KW-0456">Lyase</keyword>
<comment type="caution">
    <text evidence="3">The sequence shown here is derived from an EMBL/GenBank/DDBJ whole genome shotgun (WGS) entry which is preliminary data.</text>
</comment>
<dbReference type="InterPro" id="IPR032465">
    <property type="entry name" value="ACMSD"/>
</dbReference>
<dbReference type="GO" id="GO:0016831">
    <property type="term" value="F:carboxy-lyase activity"/>
    <property type="evidence" value="ECO:0007669"/>
    <property type="project" value="InterPro"/>
</dbReference>
<proteinExistence type="predicted"/>
<evidence type="ECO:0000259" key="2">
    <source>
        <dbReference type="Pfam" id="PF04909"/>
    </source>
</evidence>
<feature type="domain" description="Amidohydrolase-related" evidence="2">
    <location>
        <begin position="9"/>
        <end position="233"/>
    </location>
</feature>
<accession>A0A2M7S6U3</accession>
<evidence type="ECO:0000313" key="3">
    <source>
        <dbReference type="EMBL" id="PIZ15189.1"/>
    </source>
</evidence>